<reference evidence="1" key="2">
    <citation type="submission" date="2022-01" db="EMBL/GenBank/DDBJ databases">
        <authorList>
            <person name="Yamashiro T."/>
            <person name="Shiraishi A."/>
            <person name="Satake H."/>
            <person name="Nakayama K."/>
        </authorList>
    </citation>
    <scope>NUCLEOTIDE SEQUENCE</scope>
</reference>
<organism evidence="1 2">
    <name type="scientific">Tanacetum coccineum</name>
    <dbReference type="NCBI Taxonomy" id="301880"/>
    <lineage>
        <taxon>Eukaryota</taxon>
        <taxon>Viridiplantae</taxon>
        <taxon>Streptophyta</taxon>
        <taxon>Embryophyta</taxon>
        <taxon>Tracheophyta</taxon>
        <taxon>Spermatophyta</taxon>
        <taxon>Magnoliopsida</taxon>
        <taxon>eudicotyledons</taxon>
        <taxon>Gunneridae</taxon>
        <taxon>Pentapetalae</taxon>
        <taxon>asterids</taxon>
        <taxon>campanulids</taxon>
        <taxon>Asterales</taxon>
        <taxon>Asteraceae</taxon>
        <taxon>Asteroideae</taxon>
        <taxon>Anthemideae</taxon>
        <taxon>Anthemidinae</taxon>
        <taxon>Tanacetum</taxon>
    </lineage>
</organism>
<keyword evidence="2" id="KW-1185">Reference proteome</keyword>
<dbReference type="EMBL" id="BQNB010010741">
    <property type="protein sequence ID" value="GJS81338.1"/>
    <property type="molecule type" value="Genomic_DNA"/>
</dbReference>
<proteinExistence type="predicted"/>
<name>A0ABQ4YXG3_9ASTR</name>
<accession>A0ABQ4YXG3</accession>
<comment type="caution">
    <text evidence="1">The sequence shown here is derived from an EMBL/GenBank/DDBJ whole genome shotgun (WGS) entry which is preliminary data.</text>
</comment>
<evidence type="ECO:0000313" key="1">
    <source>
        <dbReference type="EMBL" id="GJS81338.1"/>
    </source>
</evidence>
<sequence>MVRDFSNLAVLLGGKKLCEETSGEIIPSRDGSRGTIKVNGIYNSEKFLKMLDRVFEHKSLECTSILHQPDGVGSQGGHLGSFGKLNGVLVALVARSGDLGAEYFGAGAKLMGLQLLQLELRLGKTPSRSFRPVNLGEILWQFWASSSFGVSLAHDGSWSKWEASLWLCG</sequence>
<evidence type="ECO:0000313" key="2">
    <source>
        <dbReference type="Proteomes" id="UP001151760"/>
    </source>
</evidence>
<gene>
    <name evidence="1" type="ORF">Tco_0747879</name>
</gene>
<protein>
    <submittedName>
        <fullName evidence="1">Uncharacterized protein</fullName>
    </submittedName>
</protein>
<dbReference type="Proteomes" id="UP001151760">
    <property type="component" value="Unassembled WGS sequence"/>
</dbReference>
<reference evidence="1" key="1">
    <citation type="journal article" date="2022" name="Int. J. Mol. Sci.">
        <title>Draft Genome of Tanacetum Coccineum: Genomic Comparison of Closely Related Tanacetum-Family Plants.</title>
        <authorList>
            <person name="Yamashiro T."/>
            <person name="Shiraishi A."/>
            <person name="Nakayama K."/>
            <person name="Satake H."/>
        </authorList>
    </citation>
    <scope>NUCLEOTIDE SEQUENCE</scope>
</reference>